<protein>
    <submittedName>
        <fullName evidence="7">FAD-binding protein</fullName>
    </submittedName>
</protein>
<accession>A0A9X2WSZ4</accession>
<feature type="domain" description="FAD-binding PCMH-type" evidence="6">
    <location>
        <begin position="372"/>
        <end position="543"/>
    </location>
</feature>
<dbReference type="Gene3D" id="3.30.465.10">
    <property type="match status" value="1"/>
</dbReference>
<proteinExistence type="inferred from homology"/>
<dbReference type="PANTHER" id="PTHR42973">
    <property type="entry name" value="BINDING OXIDOREDUCTASE, PUTATIVE (AFU_ORTHOLOGUE AFUA_1G17690)-RELATED"/>
    <property type="match status" value="1"/>
</dbReference>
<dbReference type="GO" id="GO:0016491">
    <property type="term" value="F:oxidoreductase activity"/>
    <property type="evidence" value="ECO:0007669"/>
    <property type="project" value="UniProtKB-KW"/>
</dbReference>
<keyword evidence="5" id="KW-0560">Oxidoreductase</keyword>
<reference evidence="7" key="1">
    <citation type="journal article" date="2023" name="Int. J. Syst. Evol. Microbiol.">
        <title>&lt;i&gt;Shewanella septentrionalis&lt;/i&gt; sp. nov. and &lt;i&gt;Shewanella holmiensis&lt;/i&gt; sp. nov., isolated from Baltic Sea water and sediments.</title>
        <authorList>
            <person name="Martin-Rodriguez A.J."/>
            <person name="Thorell K."/>
            <person name="Joffre E."/>
            <person name="Jensie-Markopoulos S."/>
            <person name="Moore E.R.B."/>
            <person name="Sjoling A."/>
        </authorList>
    </citation>
    <scope>NUCLEOTIDE SEQUENCE</scope>
    <source>
        <strain evidence="7">SP1W3</strain>
    </source>
</reference>
<dbReference type="InterPro" id="IPR006094">
    <property type="entry name" value="Oxid_FAD_bind_N"/>
</dbReference>
<dbReference type="GO" id="GO:0071949">
    <property type="term" value="F:FAD binding"/>
    <property type="evidence" value="ECO:0007669"/>
    <property type="project" value="InterPro"/>
</dbReference>
<dbReference type="Pfam" id="PF01565">
    <property type="entry name" value="FAD_binding_4"/>
    <property type="match status" value="1"/>
</dbReference>
<name>A0A9X2WSZ4_9GAMM</name>
<dbReference type="Pfam" id="PF08031">
    <property type="entry name" value="BBE"/>
    <property type="match status" value="1"/>
</dbReference>
<dbReference type="PROSITE" id="PS51387">
    <property type="entry name" value="FAD_PCMH"/>
    <property type="match status" value="1"/>
</dbReference>
<dbReference type="Gene3D" id="2.60.120.200">
    <property type="match status" value="1"/>
</dbReference>
<dbReference type="InterPro" id="IPR016169">
    <property type="entry name" value="FAD-bd_PCMH_sub2"/>
</dbReference>
<comment type="cofactor">
    <cofactor evidence="1">
        <name>FAD</name>
        <dbReference type="ChEBI" id="CHEBI:57692"/>
    </cofactor>
</comment>
<evidence type="ECO:0000313" key="7">
    <source>
        <dbReference type="EMBL" id="MCT7944910.1"/>
    </source>
</evidence>
<keyword evidence="3" id="KW-0285">Flavoprotein</keyword>
<comment type="caution">
    <text evidence="7">The sequence shown here is derived from an EMBL/GenBank/DDBJ whole genome shotgun (WGS) entry which is preliminary data.</text>
</comment>
<evidence type="ECO:0000256" key="4">
    <source>
        <dbReference type="ARBA" id="ARBA00022827"/>
    </source>
</evidence>
<dbReference type="EMBL" id="JAMTCC010000008">
    <property type="protein sequence ID" value="MCT7944910.1"/>
    <property type="molecule type" value="Genomic_DNA"/>
</dbReference>
<evidence type="ECO:0000256" key="5">
    <source>
        <dbReference type="ARBA" id="ARBA00023002"/>
    </source>
</evidence>
<organism evidence="7 8">
    <name type="scientific">Shewanella septentrionalis</name>
    <dbReference type="NCBI Taxonomy" id="2952223"/>
    <lineage>
        <taxon>Bacteria</taxon>
        <taxon>Pseudomonadati</taxon>
        <taxon>Pseudomonadota</taxon>
        <taxon>Gammaproteobacteria</taxon>
        <taxon>Alteromonadales</taxon>
        <taxon>Shewanellaceae</taxon>
        <taxon>Shewanella</taxon>
    </lineage>
</organism>
<keyword evidence="4" id="KW-0274">FAD</keyword>
<dbReference type="SUPFAM" id="SSF56176">
    <property type="entry name" value="FAD-binding/transporter-associated domain-like"/>
    <property type="match status" value="1"/>
</dbReference>
<dbReference type="Pfam" id="PF13385">
    <property type="entry name" value="Laminin_G_3"/>
    <property type="match status" value="1"/>
</dbReference>
<dbReference type="Gene3D" id="3.40.462.20">
    <property type="match status" value="1"/>
</dbReference>
<dbReference type="InterPro" id="IPR012951">
    <property type="entry name" value="BBE"/>
</dbReference>
<evidence type="ECO:0000313" key="8">
    <source>
        <dbReference type="Proteomes" id="UP001155604"/>
    </source>
</evidence>
<gene>
    <name evidence="7" type="ORF">NE536_05975</name>
</gene>
<dbReference type="SUPFAM" id="SSF49899">
    <property type="entry name" value="Concanavalin A-like lectins/glucanases"/>
    <property type="match status" value="1"/>
</dbReference>
<evidence type="ECO:0000256" key="1">
    <source>
        <dbReference type="ARBA" id="ARBA00001974"/>
    </source>
</evidence>
<dbReference type="InterPro" id="IPR050416">
    <property type="entry name" value="FAD-linked_Oxidoreductase"/>
</dbReference>
<dbReference type="InterPro" id="IPR013320">
    <property type="entry name" value="ConA-like_dom_sf"/>
</dbReference>
<dbReference type="InterPro" id="IPR016166">
    <property type="entry name" value="FAD-bd_PCMH"/>
</dbReference>
<dbReference type="Proteomes" id="UP001155604">
    <property type="component" value="Unassembled WGS sequence"/>
</dbReference>
<dbReference type="AlphaFoldDB" id="A0A9X2WSZ4"/>
<evidence type="ECO:0000256" key="2">
    <source>
        <dbReference type="ARBA" id="ARBA00005466"/>
    </source>
</evidence>
<dbReference type="InterPro" id="IPR036318">
    <property type="entry name" value="FAD-bd_PCMH-like_sf"/>
</dbReference>
<sequence length="864" mass="98004">MDKLEASRNIRAVIEKSLPVSTSPLAIFTYQCWLKTSAGGRVFHYKTDREDTYFAVDINSLGHIECVINTTLLRVEAISTLGGLNDGQWHLLSICHEYHEISCYVDGEITHTQLNNLSLVADNEFLIENVSLPNHRDTHFDGEIFGITILNRLLTRTEIVDYYRNPAQQRSISENNLYIYQHQDAHNIRGENFIPLKRQKVLLVIFNDTEHQFIKTTTDSNTYNQQLPKIIPPHERRAYIIECNYNTWPNFSYLVNYTASNQADITLNIEVFKSLTAYRSNIKVTVANELERDCLIIQSTEEELSAEVRISENLVITQAKNFVNFINEVRAHIPADNIITGGHYYSEQQLSISTGKQMIAYQQACQLFNRRLQKKPLAIIKCTSTEEVKIAYKAAIDYNLPISVRSGGNDHEGESTETNTVVLDLLKMDSLTLDPITGIAAIGPGNRFINLTTALAKKGVMIPHGTSGNVALAGFIMGGGSGPWTRKYGMCCESLLQAEIVLGIGETQVVSVANKPELLWALKGGGGLSYGIVTRFFVQTFPLPPCLIKFELEWNCYDKQTQELIEYTPTKDILQRWEAIINADSTGCLIGTNLKINARHLPAEQHKTTDIDTESIKHNCLMYGFWEGNSASLNHFIQTQFNEFDLVPNEIRIEGMGGLTKAYGENLMANWERESFQHLQADLQGISRSPNPADVDEPAPHKVTSRLVNQTGLRDGYKSLLESLTSRYVLEGNRQLGLFTYVTLGAITGDYYRTMGEEQRSRSAFPYKDRQYTIQYQTWWNNALQEKQQLQDSQVFTRINRALDWIDASRNYDIPNTSGAFISFKDKAIPTDVYFDHNYAALKRIKAAYSQDSFNHFRSRKSII</sequence>
<comment type="similarity">
    <text evidence="2">Belongs to the oxygen-dependent FAD-linked oxidoreductase family.</text>
</comment>
<evidence type="ECO:0000256" key="3">
    <source>
        <dbReference type="ARBA" id="ARBA00022630"/>
    </source>
</evidence>
<evidence type="ECO:0000259" key="6">
    <source>
        <dbReference type="PROSITE" id="PS51387"/>
    </source>
</evidence>
<dbReference type="RefSeq" id="WP_261272117.1">
    <property type="nucleotide sequence ID" value="NZ_JAMTCC010000008.1"/>
</dbReference>
<keyword evidence="8" id="KW-1185">Reference proteome</keyword>
<dbReference type="PANTHER" id="PTHR42973:SF39">
    <property type="entry name" value="FAD-BINDING PCMH-TYPE DOMAIN-CONTAINING PROTEIN"/>
    <property type="match status" value="1"/>
</dbReference>